<dbReference type="AlphaFoldDB" id="A0A093RPR1"/>
<comment type="caution">
    <text evidence="10">The sequence shown here is derived from an EMBL/GenBank/DDBJ whole genome shotgun (WGS) entry which is preliminary data.</text>
</comment>
<dbReference type="Proteomes" id="UP000032869">
    <property type="component" value="Unassembled WGS sequence"/>
</dbReference>
<dbReference type="InterPro" id="IPR004313">
    <property type="entry name" value="ARD"/>
</dbReference>
<keyword evidence="8 9" id="KW-0486">Methionine biosynthesis</keyword>
<reference evidence="12 13" key="1">
    <citation type="submission" date="2014-08" db="EMBL/GenBank/DDBJ databases">
        <title>Genome sequences of NCPPB Pectobacterium isolates.</title>
        <authorList>
            <person name="Glover R.H."/>
            <person name="Sapp M."/>
            <person name="Elphinstone J."/>
        </authorList>
    </citation>
    <scope>NUCLEOTIDE SEQUENCE [LARGE SCALE GENOMIC DNA]</scope>
    <source>
        <strain evidence="11 12">NCPPB 2793</strain>
        <strain evidence="10 13">NCPPB 2795</strain>
    </source>
</reference>
<keyword evidence="7 9" id="KW-0408">Iron</keyword>
<dbReference type="HAMAP" id="MF_01682">
    <property type="entry name" value="Salvage_MtnD"/>
    <property type="match status" value="1"/>
</dbReference>
<accession>A0A093RPR1</accession>
<comment type="similarity">
    <text evidence="9">Belongs to the acireductone dioxygenase (ARD) family.</text>
</comment>
<comment type="cofactor">
    <cofactor evidence="9">
        <name>Fe(2+)</name>
        <dbReference type="ChEBI" id="CHEBI:29033"/>
    </cofactor>
    <text evidence="9">Binds 1 Fe(2+) cation per monomer.</text>
</comment>
<feature type="site" description="May play a role in metal incorporation in vivo" evidence="9">
    <location>
        <position position="95"/>
    </location>
</feature>
<name>A0A093RPR1_9GAMM</name>
<feature type="binding site" evidence="9">
    <location>
        <position position="140"/>
    </location>
    <ligand>
        <name>Ni(2+)</name>
        <dbReference type="ChEBI" id="CHEBI:49786"/>
    </ligand>
</feature>
<dbReference type="Proteomes" id="UP000032874">
    <property type="component" value="Unassembled WGS sequence"/>
</dbReference>
<dbReference type="RefSeq" id="WP_039298487.1">
    <property type="nucleotide sequence ID" value="NZ_JQHL01000001.1"/>
</dbReference>
<organism evidence="10 13">
    <name type="scientific">Pectobacterium betavasculorum</name>
    <dbReference type="NCBI Taxonomy" id="55207"/>
    <lineage>
        <taxon>Bacteria</taxon>
        <taxon>Pseudomonadati</taxon>
        <taxon>Pseudomonadota</taxon>
        <taxon>Gammaproteobacteria</taxon>
        <taxon>Enterobacterales</taxon>
        <taxon>Pectobacteriaceae</taxon>
        <taxon>Pectobacterium</taxon>
    </lineage>
</organism>
<evidence type="ECO:0000256" key="5">
    <source>
        <dbReference type="ARBA" id="ARBA00022964"/>
    </source>
</evidence>
<dbReference type="GO" id="GO:0005506">
    <property type="term" value="F:iron ion binding"/>
    <property type="evidence" value="ECO:0007669"/>
    <property type="project" value="UniProtKB-UniRule"/>
</dbReference>
<protein>
    <recommendedName>
        <fullName evidence="9">Acireductone dioxygenase</fullName>
    </recommendedName>
    <alternativeName>
        <fullName evidence="9">1,2-dihydroxy-3-keto-5-methylthiopentene dioxygenase</fullName>
        <shortName evidence="9">DHK-MTPene dioxygenase</shortName>
    </alternativeName>
    <alternativeName>
        <fullName evidence="9">Acireductone dioxygenase (Fe(2+)-requiring)</fullName>
        <shortName evidence="9">ARD'</shortName>
        <shortName evidence="9">Fe-ARD</shortName>
        <ecNumber evidence="9">1.13.11.54</ecNumber>
    </alternativeName>
    <alternativeName>
        <fullName evidence="9">Acireductone dioxygenase (Ni(2+)-requiring)</fullName>
        <shortName evidence="9">ARD</shortName>
        <shortName evidence="9">Ni-ARD</shortName>
        <ecNumber evidence="9">1.13.11.53</ecNumber>
    </alternativeName>
</protein>
<evidence type="ECO:0000256" key="1">
    <source>
        <dbReference type="ARBA" id="ARBA00000428"/>
    </source>
</evidence>
<evidence type="ECO:0000313" key="13">
    <source>
        <dbReference type="Proteomes" id="UP000032874"/>
    </source>
</evidence>
<dbReference type="EC" id="1.13.11.53" evidence="9"/>
<keyword evidence="4 9" id="KW-0479">Metal-binding</keyword>
<comment type="function">
    <text evidence="9">Catalyzes 2 different reactions between oxygene and the acireductone 1,2-dihydroxy-3-keto-5-methylthiopentene (DHK-MTPene) depending upon the metal bound in the active site. Fe-containing acireductone dioxygenase (Fe-ARD) produces formate and 2-keto-4-methylthiobutyrate (KMTB), the alpha-ketoacid precursor of methionine in the methionine recycle pathway. Ni-containing acireductone dioxygenase (Ni-ARD) produces methylthiopropionate, carbon monoxide and formate, and does not lie on the methionine recycle pathway.</text>
</comment>
<feature type="binding site" evidence="9">
    <location>
        <position position="98"/>
    </location>
    <ligand>
        <name>Fe(2+)</name>
        <dbReference type="ChEBI" id="CHEBI:29033"/>
    </ligand>
</feature>
<dbReference type="Pfam" id="PF03079">
    <property type="entry name" value="ARD"/>
    <property type="match status" value="1"/>
</dbReference>
<feature type="binding site" evidence="9">
    <location>
        <position position="96"/>
    </location>
    <ligand>
        <name>Ni(2+)</name>
        <dbReference type="ChEBI" id="CHEBI:49786"/>
    </ligand>
</feature>
<keyword evidence="3 9" id="KW-0028">Amino-acid biosynthesis</keyword>
<dbReference type="EC" id="1.13.11.54" evidence="9"/>
<evidence type="ECO:0000313" key="12">
    <source>
        <dbReference type="Proteomes" id="UP000032869"/>
    </source>
</evidence>
<dbReference type="CDD" id="cd02232">
    <property type="entry name" value="cupin_ARD"/>
    <property type="match status" value="1"/>
</dbReference>
<comment type="catalytic activity">
    <reaction evidence="9">
        <text>1,2-dihydroxy-5-(methylsulfanyl)pent-1-en-3-one + O2 = 3-(methylsulfanyl)propanoate + CO + formate + 2 H(+)</text>
        <dbReference type="Rhea" id="RHEA:14161"/>
        <dbReference type="ChEBI" id="CHEBI:15378"/>
        <dbReference type="ChEBI" id="CHEBI:15379"/>
        <dbReference type="ChEBI" id="CHEBI:15740"/>
        <dbReference type="ChEBI" id="CHEBI:17245"/>
        <dbReference type="ChEBI" id="CHEBI:49016"/>
        <dbReference type="ChEBI" id="CHEBI:49252"/>
        <dbReference type="EC" id="1.13.11.53"/>
    </reaction>
</comment>
<dbReference type="EMBL" id="JQHM01000004">
    <property type="protein sequence ID" value="KFX04810.1"/>
    <property type="molecule type" value="Genomic_DNA"/>
</dbReference>
<feature type="binding site" evidence="9">
    <location>
        <position position="102"/>
    </location>
    <ligand>
        <name>Ni(2+)</name>
        <dbReference type="ChEBI" id="CHEBI:49786"/>
    </ligand>
</feature>
<dbReference type="GO" id="GO:0016151">
    <property type="term" value="F:nickel cation binding"/>
    <property type="evidence" value="ECO:0007669"/>
    <property type="project" value="UniProtKB-UniRule"/>
</dbReference>
<evidence type="ECO:0000313" key="10">
    <source>
        <dbReference type="EMBL" id="KFX04810.1"/>
    </source>
</evidence>
<feature type="site" description="May play a role in transmitting local conformational changes" evidence="9">
    <location>
        <position position="101"/>
    </location>
</feature>
<feature type="binding site" evidence="9">
    <location>
        <position position="96"/>
    </location>
    <ligand>
        <name>Fe(2+)</name>
        <dbReference type="ChEBI" id="CHEBI:29033"/>
    </ligand>
</feature>
<dbReference type="GO" id="GO:0010308">
    <property type="term" value="F:acireductone dioxygenase (Ni2+-requiring) activity"/>
    <property type="evidence" value="ECO:0007669"/>
    <property type="project" value="UniProtKB-UniRule"/>
</dbReference>
<sequence>MTTLSIYHRPHITQPVQQLTAFNDIASLLASAGIQLEHWQTDAPPLNASSETILTQYHADIERLKQQEGYTSADVISLTPDHAERKVLRERFLQEHTHSEDEVRFFVRGSGAFFVPIGEQVFQLTCEAGDLLRVPANTPHWFDCGEFPDFVAIRIFTNPEGWVGHFTGRETFH</sequence>
<dbReference type="PANTHER" id="PTHR23418">
    <property type="entry name" value="ACIREDUCTONE DIOXYGENASE"/>
    <property type="match status" value="1"/>
</dbReference>
<dbReference type="UniPathway" id="UPA00904">
    <property type="reaction ID" value="UER00878"/>
</dbReference>
<evidence type="ECO:0000256" key="7">
    <source>
        <dbReference type="ARBA" id="ARBA00023004"/>
    </source>
</evidence>
<evidence type="ECO:0000256" key="4">
    <source>
        <dbReference type="ARBA" id="ARBA00022723"/>
    </source>
</evidence>
<comment type="cofactor">
    <cofactor evidence="9">
        <name>Ni(2+)</name>
        <dbReference type="ChEBI" id="CHEBI:49786"/>
    </cofactor>
    <text evidence="9">Binds 1 nickel ion per monomer.</text>
</comment>
<keyword evidence="2 9" id="KW-0533">Nickel</keyword>
<dbReference type="Gene3D" id="2.60.120.10">
    <property type="entry name" value="Jelly Rolls"/>
    <property type="match status" value="1"/>
</dbReference>
<feature type="binding site" evidence="9">
    <location>
        <position position="98"/>
    </location>
    <ligand>
        <name>Ni(2+)</name>
        <dbReference type="ChEBI" id="CHEBI:49786"/>
    </ligand>
</feature>
<keyword evidence="5 9" id="KW-0223">Dioxygenase</keyword>
<evidence type="ECO:0000256" key="9">
    <source>
        <dbReference type="HAMAP-Rule" id="MF_01682"/>
    </source>
</evidence>
<comment type="subunit">
    <text evidence="9">Monomer.</text>
</comment>
<comment type="catalytic activity">
    <reaction evidence="1 9">
        <text>1,2-dihydroxy-5-(methylsulfanyl)pent-1-en-3-one + O2 = 4-methylsulfanyl-2-oxobutanoate + formate + 2 H(+)</text>
        <dbReference type="Rhea" id="RHEA:24504"/>
        <dbReference type="ChEBI" id="CHEBI:15378"/>
        <dbReference type="ChEBI" id="CHEBI:15379"/>
        <dbReference type="ChEBI" id="CHEBI:15740"/>
        <dbReference type="ChEBI" id="CHEBI:16723"/>
        <dbReference type="ChEBI" id="CHEBI:49252"/>
        <dbReference type="EC" id="1.13.11.54"/>
    </reaction>
</comment>
<evidence type="ECO:0000313" key="11">
    <source>
        <dbReference type="EMBL" id="KFX21707.1"/>
    </source>
</evidence>
<evidence type="ECO:0000256" key="6">
    <source>
        <dbReference type="ARBA" id="ARBA00023002"/>
    </source>
</evidence>
<dbReference type="EMBL" id="JQHL01000001">
    <property type="protein sequence ID" value="KFX21707.1"/>
    <property type="molecule type" value="Genomic_DNA"/>
</dbReference>
<comment type="pathway">
    <text evidence="9">Amino-acid biosynthesis; L-methionine biosynthesis via salvage pathway; L-methionine from S-methyl-5-thio-alpha-D-ribose 1-phosphate: step 5/6.</text>
</comment>
<dbReference type="GO" id="GO:0019509">
    <property type="term" value="P:L-methionine salvage from methylthioadenosine"/>
    <property type="evidence" value="ECO:0007669"/>
    <property type="project" value="UniProtKB-UniRule"/>
</dbReference>
<keyword evidence="6 9" id="KW-0560">Oxidoreductase</keyword>
<feature type="binding site" evidence="9">
    <location>
        <position position="140"/>
    </location>
    <ligand>
        <name>Fe(2+)</name>
        <dbReference type="ChEBI" id="CHEBI:29033"/>
    </ligand>
</feature>
<evidence type="ECO:0000256" key="8">
    <source>
        <dbReference type="ARBA" id="ARBA00023167"/>
    </source>
</evidence>
<evidence type="ECO:0000256" key="2">
    <source>
        <dbReference type="ARBA" id="ARBA00022596"/>
    </source>
</evidence>
<dbReference type="InterPro" id="IPR011051">
    <property type="entry name" value="RmlC_Cupin_sf"/>
</dbReference>
<dbReference type="InterPro" id="IPR014710">
    <property type="entry name" value="RmlC-like_jellyroll"/>
</dbReference>
<dbReference type="PANTHER" id="PTHR23418:SF0">
    <property type="entry name" value="ACIREDUCTONE DIOXYGENASE"/>
    <property type="match status" value="1"/>
</dbReference>
<evidence type="ECO:0000256" key="3">
    <source>
        <dbReference type="ARBA" id="ARBA00022605"/>
    </source>
</evidence>
<dbReference type="GO" id="GO:0019284">
    <property type="term" value="P:L-methionine salvage from S-adenosylmethionine"/>
    <property type="evidence" value="ECO:0007669"/>
    <property type="project" value="InterPro"/>
</dbReference>
<proteinExistence type="inferred from homology"/>
<dbReference type="OrthoDB" id="9795636at2"/>
<keyword evidence="12" id="KW-1185">Reference proteome</keyword>
<dbReference type="eggNOG" id="COG1791">
    <property type="taxonomic scope" value="Bacteria"/>
</dbReference>
<feature type="site" description="Important to generate the dianion" evidence="9">
    <location>
        <position position="104"/>
    </location>
</feature>
<feature type="binding site" evidence="9">
    <location>
        <position position="102"/>
    </location>
    <ligand>
        <name>Fe(2+)</name>
        <dbReference type="ChEBI" id="CHEBI:29033"/>
    </ligand>
</feature>
<dbReference type="SUPFAM" id="SSF51182">
    <property type="entry name" value="RmlC-like cupins"/>
    <property type="match status" value="1"/>
</dbReference>
<dbReference type="GO" id="GO:0010309">
    <property type="term" value="F:acireductone dioxygenase [iron(II)-requiring] activity"/>
    <property type="evidence" value="ECO:0007669"/>
    <property type="project" value="UniProtKB-UniRule"/>
</dbReference>
<dbReference type="InterPro" id="IPR023956">
    <property type="entry name" value="ARD_bac"/>
</dbReference>
<dbReference type="STRING" id="55207.KP22_13050"/>
<gene>
    <name evidence="9" type="primary">mtnD</name>
    <name evidence="11" type="ORF">JV35_00670</name>
    <name evidence="10" type="ORF">KP22_13050</name>
</gene>